<keyword evidence="9" id="KW-1185">Reference proteome</keyword>
<dbReference type="RefSeq" id="WP_089334750.1">
    <property type="nucleotide sequence ID" value="NZ_FZNO01000001.1"/>
</dbReference>
<keyword evidence="5" id="KW-0804">Transcription</keyword>
<dbReference type="AlphaFoldDB" id="A0A238UT00"/>
<dbReference type="OrthoDB" id="265863at2"/>
<evidence type="ECO:0000256" key="5">
    <source>
        <dbReference type="ARBA" id="ARBA00023163"/>
    </source>
</evidence>
<evidence type="ECO:0000256" key="4">
    <source>
        <dbReference type="ARBA" id="ARBA00023125"/>
    </source>
</evidence>
<dbReference type="InterPro" id="IPR013324">
    <property type="entry name" value="RNA_pol_sigma_r3/r4-like"/>
</dbReference>
<dbReference type="SUPFAM" id="SSF88659">
    <property type="entry name" value="Sigma3 and sigma4 domains of RNA polymerase sigma factors"/>
    <property type="match status" value="1"/>
</dbReference>
<evidence type="ECO:0000259" key="6">
    <source>
        <dbReference type="Pfam" id="PF04542"/>
    </source>
</evidence>
<dbReference type="GO" id="GO:0006352">
    <property type="term" value="P:DNA-templated transcription initiation"/>
    <property type="evidence" value="ECO:0007669"/>
    <property type="project" value="InterPro"/>
</dbReference>
<evidence type="ECO:0000256" key="1">
    <source>
        <dbReference type="ARBA" id="ARBA00010641"/>
    </source>
</evidence>
<dbReference type="InterPro" id="IPR014284">
    <property type="entry name" value="RNA_pol_sigma-70_dom"/>
</dbReference>
<dbReference type="InterPro" id="IPR007627">
    <property type="entry name" value="RNA_pol_sigma70_r2"/>
</dbReference>
<dbReference type="PANTHER" id="PTHR43133">
    <property type="entry name" value="RNA POLYMERASE ECF-TYPE SIGMA FACTO"/>
    <property type="match status" value="1"/>
</dbReference>
<dbReference type="Pfam" id="PF04542">
    <property type="entry name" value="Sigma70_r2"/>
    <property type="match status" value="1"/>
</dbReference>
<dbReference type="Pfam" id="PF08281">
    <property type="entry name" value="Sigma70_r4_2"/>
    <property type="match status" value="1"/>
</dbReference>
<evidence type="ECO:0000259" key="7">
    <source>
        <dbReference type="Pfam" id="PF08281"/>
    </source>
</evidence>
<dbReference type="SUPFAM" id="SSF88946">
    <property type="entry name" value="Sigma2 domain of RNA polymerase sigma factors"/>
    <property type="match status" value="1"/>
</dbReference>
<feature type="domain" description="RNA polymerase sigma factor 70 region 4 type 2" evidence="7">
    <location>
        <begin position="126"/>
        <end position="178"/>
    </location>
</feature>
<protein>
    <submittedName>
        <fullName evidence="8">RNA polymerase sigma factor, sigma-70 family</fullName>
    </submittedName>
</protein>
<evidence type="ECO:0000256" key="3">
    <source>
        <dbReference type="ARBA" id="ARBA00023082"/>
    </source>
</evidence>
<dbReference type="Gene3D" id="1.10.1740.10">
    <property type="match status" value="1"/>
</dbReference>
<accession>A0A238UT00</accession>
<reference evidence="8 9" key="1">
    <citation type="submission" date="2017-06" db="EMBL/GenBank/DDBJ databases">
        <authorList>
            <person name="Kim H.J."/>
            <person name="Triplett B.A."/>
        </authorList>
    </citation>
    <scope>NUCLEOTIDE SEQUENCE [LARGE SCALE GENOMIC DNA]</scope>
    <source>
        <strain evidence="8 9">DSM 44272</strain>
    </source>
</reference>
<keyword evidence="2" id="KW-0805">Transcription regulation</keyword>
<dbReference type="NCBIfam" id="TIGR02937">
    <property type="entry name" value="sigma70-ECF"/>
    <property type="match status" value="1"/>
</dbReference>
<dbReference type="InterPro" id="IPR013325">
    <property type="entry name" value="RNA_pol_sigma_r2"/>
</dbReference>
<keyword evidence="3" id="KW-0731">Sigma factor</keyword>
<evidence type="ECO:0000313" key="8">
    <source>
        <dbReference type="EMBL" id="SNR24479.1"/>
    </source>
</evidence>
<proteinExistence type="inferred from homology"/>
<gene>
    <name evidence="8" type="ORF">SAMN06272737_101259</name>
</gene>
<name>A0A238UT00_9ACTN</name>
<dbReference type="Proteomes" id="UP000198403">
    <property type="component" value="Unassembled WGS sequence"/>
</dbReference>
<dbReference type="InterPro" id="IPR036388">
    <property type="entry name" value="WH-like_DNA-bd_sf"/>
</dbReference>
<evidence type="ECO:0000256" key="2">
    <source>
        <dbReference type="ARBA" id="ARBA00023015"/>
    </source>
</evidence>
<dbReference type="InterPro" id="IPR039425">
    <property type="entry name" value="RNA_pol_sigma-70-like"/>
</dbReference>
<organism evidence="8 9">
    <name type="scientific">Blastococcus mobilis</name>
    <dbReference type="NCBI Taxonomy" id="1938746"/>
    <lineage>
        <taxon>Bacteria</taxon>
        <taxon>Bacillati</taxon>
        <taxon>Actinomycetota</taxon>
        <taxon>Actinomycetes</taxon>
        <taxon>Geodermatophilales</taxon>
        <taxon>Geodermatophilaceae</taxon>
        <taxon>Blastococcus</taxon>
    </lineage>
</organism>
<dbReference type="InterPro" id="IPR013249">
    <property type="entry name" value="RNA_pol_sigma70_r4_t2"/>
</dbReference>
<feature type="domain" description="RNA polymerase sigma-70 region 2" evidence="6">
    <location>
        <begin position="28"/>
        <end position="94"/>
    </location>
</feature>
<dbReference type="EMBL" id="FZNO01000001">
    <property type="protein sequence ID" value="SNR24479.1"/>
    <property type="molecule type" value="Genomic_DNA"/>
</dbReference>
<sequence length="191" mass="20927">MDRDGDENPVSQLVAAALDGDHASWNALVDRYTPLVLSVVRRHRLQGSDAEDVVQTVWLRLVENLGGIREPAALPGWIVTTTRNECLHVIRKQRLVSPADLGEEGWPDGAGEPAVDSDLLAAERHEALLMALAELPERQRTLLLLLVEDPPVSYDEISRRLGIPIGSIGPTRARALSRVRAFQAVQALLNA</sequence>
<keyword evidence="4" id="KW-0238">DNA-binding</keyword>
<comment type="similarity">
    <text evidence="1">Belongs to the sigma-70 factor family. ECF subfamily.</text>
</comment>
<dbReference type="PANTHER" id="PTHR43133:SF8">
    <property type="entry name" value="RNA POLYMERASE SIGMA FACTOR HI_1459-RELATED"/>
    <property type="match status" value="1"/>
</dbReference>
<dbReference type="GO" id="GO:0016987">
    <property type="term" value="F:sigma factor activity"/>
    <property type="evidence" value="ECO:0007669"/>
    <property type="project" value="UniProtKB-KW"/>
</dbReference>
<evidence type="ECO:0000313" key="9">
    <source>
        <dbReference type="Proteomes" id="UP000198403"/>
    </source>
</evidence>
<dbReference type="GO" id="GO:0003677">
    <property type="term" value="F:DNA binding"/>
    <property type="evidence" value="ECO:0007669"/>
    <property type="project" value="UniProtKB-KW"/>
</dbReference>
<dbReference type="Gene3D" id="1.10.10.10">
    <property type="entry name" value="Winged helix-like DNA-binding domain superfamily/Winged helix DNA-binding domain"/>
    <property type="match status" value="1"/>
</dbReference>